<sequence length="109" mass="12386">MQRSGAIFANAGVASVDDVKHIEKKGQFHGSLCRPDRTRLMRYRGFRMSTKLVSIDLIFDDSVHFYREVNQITSITYVPDVKYLQFQSEANDKQPFVPSLVICGDASIL</sequence>
<dbReference type="EMBL" id="LVYI01000003">
    <property type="protein sequence ID" value="OAP61339.1"/>
    <property type="molecule type" value="Genomic_DNA"/>
</dbReference>
<evidence type="ECO:0000313" key="1">
    <source>
        <dbReference type="EMBL" id="OAP61339.1"/>
    </source>
</evidence>
<keyword evidence="2" id="KW-1185">Reference proteome</keyword>
<organism evidence="1 2">
    <name type="scientific">Fonsecaea erecta</name>
    <dbReference type="NCBI Taxonomy" id="1367422"/>
    <lineage>
        <taxon>Eukaryota</taxon>
        <taxon>Fungi</taxon>
        <taxon>Dikarya</taxon>
        <taxon>Ascomycota</taxon>
        <taxon>Pezizomycotina</taxon>
        <taxon>Eurotiomycetes</taxon>
        <taxon>Chaetothyriomycetidae</taxon>
        <taxon>Chaetothyriales</taxon>
        <taxon>Herpotrichiellaceae</taxon>
        <taxon>Fonsecaea</taxon>
    </lineage>
</organism>
<dbReference type="AlphaFoldDB" id="A0A178ZNE9"/>
<protein>
    <submittedName>
        <fullName evidence="1">Uncharacterized protein</fullName>
    </submittedName>
</protein>
<evidence type="ECO:0000313" key="2">
    <source>
        <dbReference type="Proteomes" id="UP000078343"/>
    </source>
</evidence>
<dbReference type="RefSeq" id="XP_018694706.1">
    <property type="nucleotide sequence ID" value="XM_018835056.1"/>
</dbReference>
<proteinExistence type="predicted"/>
<gene>
    <name evidence="1" type="ORF">AYL99_03542</name>
</gene>
<comment type="caution">
    <text evidence="1">The sequence shown here is derived from an EMBL/GenBank/DDBJ whole genome shotgun (WGS) entry which is preliminary data.</text>
</comment>
<reference evidence="1 2" key="1">
    <citation type="submission" date="2016-04" db="EMBL/GenBank/DDBJ databases">
        <title>Draft genome of Fonsecaea erecta CBS 125763.</title>
        <authorList>
            <person name="Weiss V.A."/>
            <person name="Vicente V.A."/>
            <person name="Raittz R.T."/>
            <person name="Moreno L.F."/>
            <person name="De Souza E.M."/>
            <person name="Pedrosa F.O."/>
            <person name="Steffens M.B."/>
            <person name="Faoro H."/>
            <person name="Tadra-Sfeir M.Z."/>
            <person name="Najafzadeh M.J."/>
            <person name="Felipe M.S."/>
            <person name="Teixeira M."/>
            <person name="Sun J."/>
            <person name="Xi L."/>
            <person name="Gomes R."/>
            <person name="De Azevedo C.M."/>
            <person name="Salgado C.G."/>
            <person name="Da Silva M.B."/>
            <person name="Nascimento M.F."/>
            <person name="Queiroz-Telles F."/>
            <person name="Attili D.S."/>
            <person name="Gorbushina A."/>
        </authorList>
    </citation>
    <scope>NUCLEOTIDE SEQUENCE [LARGE SCALE GENOMIC DNA]</scope>
    <source>
        <strain evidence="1 2">CBS 125763</strain>
    </source>
</reference>
<dbReference type="GeneID" id="30007711"/>
<accession>A0A178ZNE9</accession>
<dbReference type="Proteomes" id="UP000078343">
    <property type="component" value="Unassembled WGS sequence"/>
</dbReference>
<name>A0A178ZNE9_9EURO</name>